<dbReference type="InterPro" id="IPR001296">
    <property type="entry name" value="Glyco_trans_1"/>
</dbReference>
<dbReference type="AlphaFoldDB" id="E1QM80"/>
<feature type="domain" description="Glycosyl transferase family 1" evidence="1">
    <location>
        <begin position="193"/>
        <end position="358"/>
    </location>
</feature>
<dbReference type="Gene3D" id="3.40.50.2000">
    <property type="entry name" value="Glycogen Phosphorylase B"/>
    <property type="match status" value="2"/>
</dbReference>
<keyword evidence="4" id="KW-1185">Reference proteome</keyword>
<dbReference type="PANTHER" id="PTHR12526">
    <property type="entry name" value="GLYCOSYLTRANSFERASE"/>
    <property type="match status" value="1"/>
</dbReference>
<evidence type="ECO:0000259" key="2">
    <source>
        <dbReference type="Pfam" id="PF13477"/>
    </source>
</evidence>
<dbReference type="HOGENOM" id="CLU_009583_8_1_7"/>
<accession>E1QM80</accession>
<evidence type="ECO:0000313" key="4">
    <source>
        <dbReference type="Proteomes" id="UP000009047"/>
    </source>
</evidence>
<dbReference type="CAZy" id="GT4">
    <property type="family name" value="Glycosyltransferase Family 4"/>
</dbReference>
<feature type="domain" description="Glycosyltransferase subfamily 4-like N-terminal" evidence="2">
    <location>
        <begin position="12"/>
        <end position="149"/>
    </location>
</feature>
<dbReference type="SUPFAM" id="SSF53756">
    <property type="entry name" value="UDP-Glycosyltransferase/glycogen phosphorylase"/>
    <property type="match status" value="1"/>
</dbReference>
<dbReference type="RefSeq" id="WP_013259562.1">
    <property type="nucleotide sequence ID" value="NC_014365.1"/>
</dbReference>
<dbReference type="STRING" id="644282.Deba_2769"/>
<dbReference type="InterPro" id="IPR028098">
    <property type="entry name" value="Glyco_trans_4-like_N"/>
</dbReference>
<keyword evidence="3" id="KW-0808">Transferase</keyword>
<protein>
    <submittedName>
        <fullName evidence="3">Glycosyl transferase group 1</fullName>
    </submittedName>
</protein>
<gene>
    <name evidence="3" type="ordered locus">Deba_2769</name>
</gene>
<proteinExistence type="predicted"/>
<evidence type="ECO:0000259" key="1">
    <source>
        <dbReference type="Pfam" id="PF00534"/>
    </source>
</evidence>
<dbReference type="KEGG" id="dbr:Deba_2769"/>
<reference evidence="3 4" key="1">
    <citation type="journal article" date="2010" name="Stand. Genomic Sci.">
        <title>Complete genome sequence of Desulfarculus baarsii type strain (2st14).</title>
        <authorList>
            <person name="Sun H."/>
            <person name="Spring S."/>
            <person name="Lapidus A."/>
            <person name="Davenport K."/>
            <person name="Del Rio T.G."/>
            <person name="Tice H."/>
            <person name="Nolan M."/>
            <person name="Copeland A."/>
            <person name="Cheng J.F."/>
            <person name="Lucas S."/>
            <person name="Tapia R."/>
            <person name="Goodwin L."/>
            <person name="Pitluck S."/>
            <person name="Ivanova N."/>
            <person name="Pagani I."/>
            <person name="Mavromatis K."/>
            <person name="Ovchinnikova G."/>
            <person name="Pati A."/>
            <person name="Chen A."/>
            <person name="Palaniappan K."/>
            <person name="Hauser L."/>
            <person name="Chang Y.J."/>
            <person name="Jeffries C.D."/>
            <person name="Detter J.C."/>
            <person name="Han C."/>
            <person name="Rohde M."/>
            <person name="Brambilla E."/>
            <person name="Goker M."/>
            <person name="Woyke T."/>
            <person name="Bristow J."/>
            <person name="Eisen J.A."/>
            <person name="Markowitz V."/>
            <person name="Hugenholtz P."/>
            <person name="Kyrpides N.C."/>
            <person name="Klenk H.P."/>
            <person name="Land M."/>
        </authorList>
    </citation>
    <scope>NUCLEOTIDE SEQUENCE [LARGE SCALE GENOMIC DNA]</scope>
    <source>
        <strain evidence="4">ATCC 33931 / DSM 2075 / LMG 7858 / VKM B-1802 / 2st14</strain>
    </source>
</reference>
<dbReference type="OrthoDB" id="9775208at2"/>
<dbReference type="GO" id="GO:0016757">
    <property type="term" value="F:glycosyltransferase activity"/>
    <property type="evidence" value="ECO:0007669"/>
    <property type="project" value="InterPro"/>
</dbReference>
<dbReference type="EMBL" id="CP002085">
    <property type="protein sequence ID" value="ADK86123.1"/>
    <property type="molecule type" value="Genomic_DNA"/>
</dbReference>
<dbReference type="CDD" id="cd03808">
    <property type="entry name" value="GT4_CapM-like"/>
    <property type="match status" value="1"/>
</dbReference>
<organism evidence="3 4">
    <name type="scientific">Desulfarculus baarsii (strain ATCC 33931 / DSM 2075 / LMG 7858 / VKM B-1802 / 2st14)</name>
    <dbReference type="NCBI Taxonomy" id="644282"/>
    <lineage>
        <taxon>Bacteria</taxon>
        <taxon>Pseudomonadati</taxon>
        <taxon>Thermodesulfobacteriota</taxon>
        <taxon>Desulfarculia</taxon>
        <taxon>Desulfarculales</taxon>
        <taxon>Desulfarculaceae</taxon>
        <taxon>Desulfarculus</taxon>
    </lineage>
</organism>
<dbReference type="Pfam" id="PF13477">
    <property type="entry name" value="Glyco_trans_4_2"/>
    <property type="match status" value="1"/>
</dbReference>
<dbReference type="eggNOG" id="COG0438">
    <property type="taxonomic scope" value="Bacteria"/>
</dbReference>
<dbReference type="Pfam" id="PF00534">
    <property type="entry name" value="Glycos_transf_1"/>
    <property type="match status" value="1"/>
</dbReference>
<sequence>MTVLNTAGKRPKLLFFVSEGWYFLSHRLPLALAAMELGFEVALITRPDRSGQILADKGVRVIPLDFFRAGENPRHELSIIRRLIEIYRQEAPDIAHHVAVKPVIYGSLAAKLTGVPAVVNALAGLGYIFVSHSLEARLLRPPIKLAMRYLLSGKNYRLILQNTDDIQLVRDSMGVRRENIRIIRGSGVDLQAFRPSPEPEGRVAVLLASRLLKDKGVAEYVAASRMLRGQGLDIEFLLAGDVDLANPASFPRSQVERWHKEGAVNWLGWQADMPAAIAKAHIACLPSYREGLPKALLEAAACGRPMVAADVPGCRDVVRHGETGLLAPPRDAKALAKAIASLAQDRQMRLRMGQRARQVAEAEFGQELIARQTMEIYQSMLPWP</sequence>
<dbReference type="PANTHER" id="PTHR12526:SF638">
    <property type="entry name" value="SPORE COAT PROTEIN SA"/>
    <property type="match status" value="1"/>
</dbReference>
<dbReference type="Proteomes" id="UP000009047">
    <property type="component" value="Chromosome"/>
</dbReference>
<name>E1QM80_DESB2</name>
<evidence type="ECO:0000313" key="3">
    <source>
        <dbReference type="EMBL" id="ADK86123.1"/>
    </source>
</evidence>